<dbReference type="Proteomes" id="UP000229095">
    <property type="component" value="Unassembled WGS sequence"/>
</dbReference>
<evidence type="ECO:0000256" key="2">
    <source>
        <dbReference type="SAM" id="Phobius"/>
    </source>
</evidence>
<evidence type="ECO:0000313" key="4">
    <source>
        <dbReference type="Proteomes" id="UP000229095"/>
    </source>
</evidence>
<keyword evidence="2" id="KW-0472">Membrane</keyword>
<dbReference type="EMBL" id="PEBI01000003">
    <property type="protein sequence ID" value="PJM72859.1"/>
    <property type="molecule type" value="Genomic_DNA"/>
</dbReference>
<name>A0A2M9H7S1_9BIFI</name>
<feature type="transmembrane region" description="Helical" evidence="2">
    <location>
        <begin position="227"/>
        <end position="250"/>
    </location>
</feature>
<dbReference type="InterPro" id="IPR045931">
    <property type="entry name" value="DUF6350"/>
</dbReference>
<dbReference type="AlphaFoldDB" id="A0A2M9H7S1"/>
<feature type="region of interest" description="Disordered" evidence="1">
    <location>
        <begin position="401"/>
        <end position="446"/>
    </location>
</feature>
<gene>
    <name evidence="3" type="ORF">CS006_06255</name>
</gene>
<comment type="caution">
    <text evidence="3">The sequence shown here is derived from an EMBL/GenBank/DDBJ whole genome shotgun (WGS) entry which is preliminary data.</text>
</comment>
<proteinExistence type="predicted"/>
<feature type="transmembrane region" description="Helical" evidence="2">
    <location>
        <begin position="119"/>
        <end position="139"/>
    </location>
</feature>
<organism evidence="3 4">
    <name type="scientific">Bifidobacterium primatium</name>
    <dbReference type="NCBI Taxonomy" id="2045438"/>
    <lineage>
        <taxon>Bacteria</taxon>
        <taxon>Bacillati</taxon>
        <taxon>Actinomycetota</taxon>
        <taxon>Actinomycetes</taxon>
        <taxon>Bifidobacteriales</taxon>
        <taxon>Bifidobacteriaceae</taxon>
        <taxon>Bifidobacterium</taxon>
    </lineage>
</organism>
<dbReference type="RefSeq" id="WP_100510962.1">
    <property type="nucleotide sequence ID" value="NZ_PEBI01000003.1"/>
</dbReference>
<dbReference type="Pfam" id="PF19877">
    <property type="entry name" value="DUF6350"/>
    <property type="match status" value="1"/>
</dbReference>
<feature type="transmembrane region" description="Helical" evidence="2">
    <location>
        <begin position="319"/>
        <end position="343"/>
    </location>
</feature>
<evidence type="ECO:0000313" key="3">
    <source>
        <dbReference type="EMBL" id="PJM72859.1"/>
    </source>
</evidence>
<feature type="transmembrane region" description="Helical" evidence="2">
    <location>
        <begin position="48"/>
        <end position="76"/>
    </location>
</feature>
<reference evidence="3 4" key="1">
    <citation type="submission" date="2017-10" db="EMBL/GenBank/DDBJ databases">
        <title>Draft genome sequences of strains TRE 1, TRE 9, TRE H and TRI 7, isolated from tamarins, belonging to four potential novel Bifidobacterium species.</title>
        <authorList>
            <person name="Mattarelli P."/>
            <person name="Modesto M."/>
            <person name="Puglisi E."/>
            <person name="Morelli L."/>
            <person name="Spezio C."/>
            <person name="Bonetti A."/>
            <person name="Sandri C."/>
        </authorList>
    </citation>
    <scope>NUCLEOTIDE SEQUENCE [LARGE SCALE GENOMIC DNA]</scope>
    <source>
        <strain evidence="4">TRE1</strain>
    </source>
</reference>
<accession>A0A2M9H7S1</accession>
<feature type="transmembrane region" description="Helical" evidence="2">
    <location>
        <begin position="199"/>
        <end position="220"/>
    </location>
</feature>
<keyword evidence="2" id="KW-0812">Transmembrane</keyword>
<feature type="transmembrane region" description="Helical" evidence="2">
    <location>
        <begin position="270"/>
        <end position="293"/>
    </location>
</feature>
<keyword evidence="2" id="KW-1133">Transmembrane helix</keyword>
<feature type="compositionally biased region" description="Low complexity" evidence="1">
    <location>
        <begin position="421"/>
        <end position="438"/>
    </location>
</feature>
<feature type="transmembrane region" description="Helical" evidence="2">
    <location>
        <begin position="160"/>
        <end position="187"/>
    </location>
</feature>
<dbReference type="OrthoDB" id="3742900at2"/>
<feature type="transmembrane region" description="Helical" evidence="2">
    <location>
        <begin position="7"/>
        <end position="28"/>
    </location>
</feature>
<feature type="compositionally biased region" description="Basic and acidic residues" evidence="1">
    <location>
        <begin position="401"/>
        <end position="420"/>
    </location>
</feature>
<evidence type="ECO:0000256" key="1">
    <source>
        <dbReference type="SAM" id="MobiDB-lite"/>
    </source>
</evidence>
<sequence length="446" mass="47583">MGSAALSLAVYVIALACFNALMLLIISMEEGGQGLTGYTMDFTKSVVLLSQGVGLQFQSIHLTIIPLGLTMLLIALVRSVTARFGCSLPGYLGGTTCWLALNAWLAGTVNITLVDSLGVIMAKGLLIYSLAYFLAWFAHSKAKSALVHRFHAMVGEDLRMALRSGMLLTLISLASLTLIGAVTVISWSVMNADAVSRMFSLTGMATGSAVMTTIACLIWLPNCMVWAMSWLCGAGFSVGSLATFSMWSGQAHDLPSVPVFGIFPEPVDNAGIRMLLMSLPGLIALVCAFWQLLSKRRFHVLHQEEDETSLVSMRTIRRFGLPALSFCMVCSIICIVVSVVSAVSGGSLGVDRLSHVGADPAATTQAVARPIAVGLLAAWLMALIIVSLRFAFLQIRSGAAKREQTRQEETDATAGEKDSDTSAASETRTSRTISSEAIQPTTKEDK</sequence>
<feature type="transmembrane region" description="Helical" evidence="2">
    <location>
        <begin position="371"/>
        <end position="392"/>
    </location>
</feature>
<feature type="transmembrane region" description="Helical" evidence="2">
    <location>
        <begin position="88"/>
        <end position="107"/>
    </location>
</feature>
<protein>
    <submittedName>
        <fullName evidence="3">Uncharacterized protein</fullName>
    </submittedName>
</protein>
<keyword evidence="4" id="KW-1185">Reference proteome</keyword>